<dbReference type="EMBL" id="JACOOH010000007">
    <property type="protein sequence ID" value="MBC5622716.1"/>
    <property type="molecule type" value="Genomic_DNA"/>
</dbReference>
<dbReference type="Proteomes" id="UP000646484">
    <property type="component" value="Unassembled WGS sequence"/>
</dbReference>
<dbReference type="InterPro" id="IPR053158">
    <property type="entry name" value="CapK_Type1_Caps_Biosynth"/>
</dbReference>
<sequence length="429" mass="51402">MLHRLIYYLGMLKRNPSLLEYYNFLKESDFWSLEKLQKYQLEKAKVFFQFVYEHSVFYRELFDQVGFNAQKITCVDDIKVLPIIDKNILLRENERIQSDYRFKKLFFSETSGTTGQVLKFYRNEEWESGHRAAMFRGYHWYGVKVWEKNGYFWGYNIDKKQKYKVAFLDFLQNRFRMFSYDKEELKRFIKRLRRAAYLEGYSSMIYETAKMVNQLPERKNDFKLKMVKGTSEKIYESYQEEIQKAFGLKMISEYGSTESGIIAYECPEGGHMHICMENVIVEEVNGEIVVTNLLSYSFPIIRYKLGDYVKLADKTFRCKCGREHSVILDILGRVGKCVKGYVQQYPSLMFYYVFKNIALTTSISLNYQAIQKEIGKVDLRIEQNQPEYQYILQRELDKYFKKDVDFKIVWGQTLHTWNGKLRDFISELD</sequence>
<accession>A0ABR7D434</accession>
<dbReference type="SUPFAM" id="SSF56801">
    <property type="entry name" value="Acetyl-CoA synthetase-like"/>
    <property type="match status" value="1"/>
</dbReference>
<gene>
    <name evidence="1" type="ORF">H8S64_16610</name>
</gene>
<dbReference type="PANTHER" id="PTHR36932:SF1">
    <property type="entry name" value="CAPSULAR POLYSACCHARIDE BIOSYNTHESIS PROTEIN"/>
    <property type="match status" value="1"/>
</dbReference>
<protein>
    <submittedName>
        <fullName evidence="1">Phenylacetate--CoA ligase family protein</fullName>
    </submittedName>
</protein>
<dbReference type="Gene3D" id="3.40.50.12780">
    <property type="entry name" value="N-terminal domain of ligase-like"/>
    <property type="match status" value="1"/>
</dbReference>
<keyword evidence="1" id="KW-0436">Ligase</keyword>
<comment type="caution">
    <text evidence="1">The sequence shown here is derived from an EMBL/GenBank/DDBJ whole genome shotgun (WGS) entry which is preliminary data.</text>
</comment>
<name>A0ABR7D434_9BACT</name>
<dbReference type="InterPro" id="IPR042099">
    <property type="entry name" value="ANL_N_sf"/>
</dbReference>
<evidence type="ECO:0000313" key="1">
    <source>
        <dbReference type="EMBL" id="MBC5622716.1"/>
    </source>
</evidence>
<dbReference type="PANTHER" id="PTHR36932">
    <property type="entry name" value="CAPSULAR POLYSACCHARIDE BIOSYNTHESIS PROTEIN"/>
    <property type="match status" value="1"/>
</dbReference>
<reference evidence="1 2" key="1">
    <citation type="submission" date="2020-08" db="EMBL/GenBank/DDBJ databases">
        <title>Genome public.</title>
        <authorList>
            <person name="Liu C."/>
            <person name="Sun Q."/>
        </authorList>
    </citation>
    <scope>NUCLEOTIDE SEQUENCE [LARGE SCALE GENOMIC DNA]</scope>
    <source>
        <strain evidence="1 2">NSJ-56</strain>
    </source>
</reference>
<evidence type="ECO:0000313" key="2">
    <source>
        <dbReference type="Proteomes" id="UP000646484"/>
    </source>
</evidence>
<dbReference type="GO" id="GO:0016874">
    <property type="term" value="F:ligase activity"/>
    <property type="evidence" value="ECO:0007669"/>
    <property type="project" value="UniProtKB-KW"/>
</dbReference>
<proteinExistence type="predicted"/>
<keyword evidence="2" id="KW-1185">Reference proteome</keyword>
<dbReference type="RefSeq" id="WP_186977534.1">
    <property type="nucleotide sequence ID" value="NZ_JACOOH010000007.1"/>
</dbReference>
<organism evidence="1 2">
    <name type="scientific">Butyricimonas hominis</name>
    <dbReference type="NCBI Taxonomy" id="2763032"/>
    <lineage>
        <taxon>Bacteria</taxon>
        <taxon>Pseudomonadati</taxon>
        <taxon>Bacteroidota</taxon>
        <taxon>Bacteroidia</taxon>
        <taxon>Bacteroidales</taxon>
        <taxon>Odoribacteraceae</taxon>
        <taxon>Butyricimonas</taxon>
    </lineage>
</organism>